<proteinExistence type="predicted"/>
<reference evidence="3" key="1">
    <citation type="submission" date="2016-01" db="EMBL/GenBank/DDBJ databases">
        <authorList>
            <person name="Mitreva M."/>
            <person name="Pepin K.H."/>
            <person name="Mihindukulasuriya K.A."/>
            <person name="Fulton R."/>
            <person name="Fronick C."/>
            <person name="O'Laughlin M."/>
            <person name="Miner T."/>
            <person name="Herter B."/>
            <person name="Rosa B.A."/>
            <person name="Cordes M."/>
            <person name="Tomlinson C."/>
            <person name="Wollam A."/>
            <person name="Palsikar V.B."/>
            <person name="Mardis E.R."/>
            <person name="Wilson R.K."/>
        </authorList>
    </citation>
    <scope>NUCLEOTIDE SEQUENCE [LARGE SCALE GENOMIC DNA]</scope>
    <source>
        <strain evidence="3">MJR7757B</strain>
    </source>
</reference>
<dbReference type="SUPFAM" id="SSF161266">
    <property type="entry name" value="Gam-like"/>
    <property type="match status" value="1"/>
</dbReference>
<dbReference type="Pfam" id="PF05565">
    <property type="entry name" value="Sipho_Gp157"/>
    <property type="match status" value="1"/>
</dbReference>
<comment type="caution">
    <text evidence="2">The sequence shown here is derived from an EMBL/GenBank/DDBJ whole genome shotgun (WGS) entry which is preliminary data.</text>
</comment>
<evidence type="ECO:0000256" key="1">
    <source>
        <dbReference type="SAM" id="Coils"/>
    </source>
</evidence>
<keyword evidence="1" id="KW-0175">Coiled coil</keyword>
<feature type="coiled-coil region" evidence="1">
    <location>
        <begin position="61"/>
        <end position="88"/>
    </location>
</feature>
<keyword evidence="3" id="KW-1185">Reference proteome</keyword>
<dbReference type="AlphaFoldDB" id="A0A133N9G0"/>
<organism evidence="2 3">
    <name type="scientific">Fusobacterium nucleatum</name>
    <dbReference type="NCBI Taxonomy" id="851"/>
    <lineage>
        <taxon>Bacteria</taxon>
        <taxon>Fusobacteriati</taxon>
        <taxon>Fusobacteriota</taxon>
        <taxon>Fusobacteriia</taxon>
        <taxon>Fusobacteriales</taxon>
        <taxon>Fusobacteriaceae</taxon>
        <taxon>Fusobacterium</taxon>
    </lineage>
</organism>
<evidence type="ECO:0000313" key="2">
    <source>
        <dbReference type="EMBL" id="KXA12938.1"/>
    </source>
</evidence>
<name>A0A133N9G0_FUSNU</name>
<gene>
    <name evidence="2" type="ORF">HMPREF3221_02459</name>
</gene>
<protein>
    <recommendedName>
        <fullName evidence="4">Siphovirus Gp157 family protein</fullName>
    </recommendedName>
</protein>
<evidence type="ECO:0000313" key="3">
    <source>
        <dbReference type="Proteomes" id="UP000070401"/>
    </source>
</evidence>
<sequence>MGGRIMKLYEITSEMRALDELFLSCIDEETGEVKDDGVIDILEQELKLQLQTKGAGIIKSFKNSEAMLNGIDEEIKRLQALKKSVSNQINSRKEYIVRNMEMMGITKIETELGNLSLRKSKSVNIYDESLIDKKFIEIETKEKISKTEIKKAIEAGENVQGANIVEKNSLNIK</sequence>
<dbReference type="InterPro" id="IPR008840">
    <property type="entry name" value="Sipho_Gp157"/>
</dbReference>
<dbReference type="EMBL" id="LRPY01000294">
    <property type="protein sequence ID" value="KXA12938.1"/>
    <property type="molecule type" value="Genomic_DNA"/>
</dbReference>
<dbReference type="Proteomes" id="UP000070401">
    <property type="component" value="Unassembled WGS sequence"/>
</dbReference>
<dbReference type="PATRIC" id="fig|851.8.peg.2493"/>
<evidence type="ECO:0008006" key="4">
    <source>
        <dbReference type="Google" id="ProtNLM"/>
    </source>
</evidence>
<accession>A0A133N9G0</accession>